<dbReference type="EMBL" id="AJWK01017834">
    <property type="status" value="NOT_ANNOTATED_CDS"/>
    <property type="molecule type" value="Genomic_DNA"/>
</dbReference>
<sequence>MATLNTEYMDDLRLKIIQNICTNDKVFFKSQQIDDPDLTADEKKEIVLDLFNKKDSIFLSRFGSYINNEYLIYFELKKYTGDEEYIIRQHLEKLKRWHKNRKVEIKNRRYAAMQKMISDSTYFTETEMMSRQPLLYDQLVGQYLSEEEKKSRDTRDNSTLLNVLLNGMDDEAYNEKLADERKFQDENSSSNSSDASFSVERIQGQEFCGGVSRHEKQFFINMHK</sequence>
<dbReference type="Pfam" id="PF09747">
    <property type="entry name" value="CCD97-like_C"/>
    <property type="match status" value="1"/>
</dbReference>
<evidence type="ECO:0000313" key="3">
    <source>
        <dbReference type="EnsemblMetazoa" id="LLOJ005645-PA"/>
    </source>
</evidence>
<feature type="domain" description="CCD97-like C-terminal" evidence="1">
    <location>
        <begin position="107"/>
        <end position="189"/>
    </location>
</feature>
<dbReference type="InterPro" id="IPR018613">
    <property type="entry name" value="Ccdc97-like"/>
</dbReference>
<dbReference type="PANTHER" id="PTHR31840">
    <property type="entry name" value="COILED-COIL DOMAIN-CONTAINING PROTEIN 97"/>
    <property type="match status" value="1"/>
</dbReference>
<name>A0A1B0GIY0_LUTLO</name>
<keyword evidence="4" id="KW-1185">Reference proteome</keyword>
<dbReference type="InterPro" id="IPR040233">
    <property type="entry name" value="CCD97-like_C"/>
</dbReference>
<reference evidence="2" key="2">
    <citation type="journal article" date="2020" name="BMC">
        <title>Leishmania infection induces a limited differential gene expression in the sand fly midgut.</title>
        <authorList>
            <person name="Coutinho-Abreu I.V."/>
            <person name="Serafim T.D."/>
            <person name="Meneses C."/>
            <person name="Kamhawi S."/>
            <person name="Oliveira F."/>
            <person name="Valenzuela J.G."/>
        </authorList>
    </citation>
    <scope>NUCLEOTIDE SEQUENCE</scope>
    <source>
        <strain evidence="2">Jacobina</strain>
        <tissue evidence="2">Midgut</tissue>
    </source>
</reference>
<dbReference type="EnsemblMetazoa" id="LLOJ005645-RA">
    <property type="protein sequence ID" value="LLOJ005645-PA"/>
    <property type="gene ID" value="LLOJ005645"/>
</dbReference>
<reference evidence="4" key="1">
    <citation type="submission" date="2012-05" db="EMBL/GenBank/DDBJ databases">
        <title>Whole Genome Assembly of Lutzomyia longipalpis.</title>
        <authorList>
            <person name="Richards S."/>
            <person name="Qu C."/>
            <person name="Dillon R."/>
            <person name="Worley K."/>
            <person name="Scherer S."/>
            <person name="Batterton M."/>
            <person name="Taylor A."/>
            <person name="Hawes A."/>
            <person name="Hernandez B."/>
            <person name="Kovar C."/>
            <person name="Mandapat C."/>
            <person name="Pham C."/>
            <person name="Qu C."/>
            <person name="Jing C."/>
            <person name="Bess C."/>
            <person name="Bandaranaike D."/>
            <person name="Ngo D."/>
            <person name="Ongeri F."/>
            <person name="Arias F."/>
            <person name="Lara F."/>
            <person name="Weissenberger G."/>
            <person name="Kamau G."/>
            <person name="Han H."/>
            <person name="Shen H."/>
            <person name="Dinh H."/>
            <person name="Khalil I."/>
            <person name="Jones J."/>
            <person name="Shafer J."/>
            <person name="Jayaseelan J."/>
            <person name="Quiroz J."/>
            <person name="Blankenburg K."/>
            <person name="Nguyen L."/>
            <person name="Jackson L."/>
            <person name="Francisco L."/>
            <person name="Tang L.-Y."/>
            <person name="Pu L.-L."/>
            <person name="Perales L."/>
            <person name="Lorensuhewa L."/>
            <person name="Munidasa M."/>
            <person name="Coyle M."/>
            <person name="Taylor M."/>
            <person name="Puazo M."/>
            <person name="Firestine M."/>
            <person name="Scheel M."/>
            <person name="Javaid M."/>
            <person name="Wang M."/>
            <person name="Li M."/>
            <person name="Tabassum N."/>
            <person name="Saada N."/>
            <person name="Osuji N."/>
            <person name="Aqrawi P."/>
            <person name="Fu Q."/>
            <person name="Thornton R."/>
            <person name="Raj R."/>
            <person name="Goodspeed R."/>
            <person name="Mata R."/>
            <person name="Najjar R."/>
            <person name="Gubbala S."/>
            <person name="Lee S."/>
            <person name="Denson S."/>
            <person name="Patil S."/>
            <person name="Macmil S."/>
            <person name="Qi S."/>
            <person name="Matskevitch T."/>
            <person name="Palculict T."/>
            <person name="Mathew T."/>
            <person name="Vee V."/>
            <person name="Velamala V."/>
            <person name="Korchina V."/>
            <person name="Cai W."/>
            <person name="Liu W."/>
            <person name="Dai W."/>
            <person name="Zou X."/>
            <person name="Zhu Y."/>
            <person name="Zhang Y."/>
            <person name="Wu Y.-Q."/>
            <person name="Xin Y."/>
            <person name="Nazarath L."/>
            <person name="Kovar C."/>
            <person name="Han Y."/>
            <person name="Muzny D."/>
            <person name="Gibbs R."/>
        </authorList>
    </citation>
    <scope>NUCLEOTIDE SEQUENCE [LARGE SCALE GENOMIC DNA]</scope>
    <source>
        <strain evidence="4">Jacobina</strain>
    </source>
</reference>
<dbReference type="EMBL" id="GITU01010006">
    <property type="protein sequence ID" value="MBC1178709.1"/>
    <property type="molecule type" value="Transcribed_RNA"/>
</dbReference>
<dbReference type="AlphaFoldDB" id="A0A1B0GIY0"/>
<dbReference type="VEuPathDB" id="VectorBase:LLOJ005645"/>
<accession>A0A1B0GIY0</accession>
<protein>
    <recommendedName>
        <fullName evidence="1">CCD97-like C-terminal domain-containing protein</fullName>
    </recommendedName>
</protein>
<dbReference type="Proteomes" id="UP000092461">
    <property type="component" value="Unassembled WGS sequence"/>
</dbReference>
<dbReference type="VEuPathDB" id="VectorBase:LLONM1_000949"/>
<evidence type="ECO:0000313" key="2">
    <source>
        <dbReference type="EMBL" id="MBC1178709.1"/>
    </source>
</evidence>
<reference evidence="3" key="3">
    <citation type="submission" date="2020-05" db="UniProtKB">
        <authorList>
            <consortium name="EnsemblMetazoa"/>
        </authorList>
    </citation>
    <scope>IDENTIFICATION</scope>
    <source>
        <strain evidence="3">Jacobina</strain>
    </source>
</reference>
<evidence type="ECO:0000259" key="1">
    <source>
        <dbReference type="Pfam" id="PF09747"/>
    </source>
</evidence>
<proteinExistence type="predicted"/>
<evidence type="ECO:0000313" key="4">
    <source>
        <dbReference type="Proteomes" id="UP000092461"/>
    </source>
</evidence>
<dbReference type="PANTHER" id="PTHR31840:SF1">
    <property type="entry name" value="COILED-COIL DOMAIN-CONTAINING PROTEIN 97"/>
    <property type="match status" value="1"/>
</dbReference>
<dbReference type="EMBL" id="AJWK01017835">
    <property type="status" value="NOT_ANNOTATED_CDS"/>
    <property type="molecule type" value="Genomic_DNA"/>
</dbReference>
<organism evidence="3 4">
    <name type="scientific">Lutzomyia longipalpis</name>
    <name type="common">Sand fly</name>
    <dbReference type="NCBI Taxonomy" id="7200"/>
    <lineage>
        <taxon>Eukaryota</taxon>
        <taxon>Metazoa</taxon>
        <taxon>Ecdysozoa</taxon>
        <taxon>Arthropoda</taxon>
        <taxon>Hexapoda</taxon>
        <taxon>Insecta</taxon>
        <taxon>Pterygota</taxon>
        <taxon>Neoptera</taxon>
        <taxon>Endopterygota</taxon>
        <taxon>Diptera</taxon>
        <taxon>Nematocera</taxon>
        <taxon>Psychodoidea</taxon>
        <taxon>Psychodidae</taxon>
        <taxon>Lutzomyia</taxon>
        <taxon>Lutzomyia</taxon>
    </lineage>
</organism>